<evidence type="ECO:0000313" key="3">
    <source>
        <dbReference type="Proteomes" id="UP001492541"/>
    </source>
</evidence>
<dbReference type="RefSeq" id="WP_193805952.1">
    <property type="nucleotide sequence ID" value="NZ_CP087714.1"/>
</dbReference>
<dbReference type="Gene3D" id="1.10.10.10">
    <property type="entry name" value="Winged helix-like DNA-binding domain superfamily/Winged helix DNA-binding domain"/>
    <property type="match status" value="1"/>
</dbReference>
<dbReference type="InterPro" id="IPR038723">
    <property type="entry name" value="ArnR1-like_HTH"/>
</dbReference>
<evidence type="ECO:0000313" key="2">
    <source>
        <dbReference type="EMBL" id="XAT64414.1"/>
    </source>
</evidence>
<dbReference type="EMBL" id="CP087714">
    <property type="protein sequence ID" value="XAT64414.1"/>
    <property type="molecule type" value="Genomic_DNA"/>
</dbReference>
<gene>
    <name evidence="2" type="ORF">LPQ35_03315</name>
</gene>
<name>A0ABZ3H6Z8_GEOAI</name>
<reference evidence="2 3" key="1">
    <citation type="submission" date="2021-11" db="EMBL/GenBank/DDBJ databases">
        <title>Whole genome of Geoglobus acetivorans.</title>
        <authorList>
            <person name="Liu D."/>
        </authorList>
    </citation>
    <scope>NUCLEOTIDE SEQUENCE [LARGE SCALE GENOMIC DNA]</scope>
    <source>
        <strain evidence="2 3">SBH6</strain>
    </source>
</reference>
<accession>A0ABZ3H6Z8</accession>
<organism evidence="2 3">
    <name type="scientific">Geoglobus acetivorans</name>
    <dbReference type="NCBI Taxonomy" id="565033"/>
    <lineage>
        <taxon>Archaea</taxon>
        <taxon>Methanobacteriati</taxon>
        <taxon>Methanobacteriota</taxon>
        <taxon>Archaeoglobi</taxon>
        <taxon>Archaeoglobales</taxon>
        <taxon>Archaeoglobaceae</taxon>
        <taxon>Geoglobus</taxon>
    </lineage>
</organism>
<dbReference type="Pfam" id="PF14947">
    <property type="entry name" value="HTH_45"/>
    <property type="match status" value="1"/>
</dbReference>
<dbReference type="InterPro" id="IPR036390">
    <property type="entry name" value="WH_DNA-bd_sf"/>
</dbReference>
<proteinExistence type="predicted"/>
<dbReference type="Proteomes" id="UP001492541">
    <property type="component" value="Chromosome"/>
</dbReference>
<dbReference type="SUPFAM" id="SSF46785">
    <property type="entry name" value="Winged helix' DNA-binding domain"/>
    <property type="match status" value="1"/>
</dbReference>
<protein>
    <submittedName>
        <fullName evidence="2">Transcriptional regulator</fullName>
    </submittedName>
</protein>
<keyword evidence="3" id="KW-1185">Reference proteome</keyword>
<dbReference type="GeneID" id="90448682"/>
<feature type="domain" description="ArnR1-like winged helix-turn-helix" evidence="1">
    <location>
        <begin position="3"/>
        <end position="77"/>
    </location>
</feature>
<evidence type="ECO:0000259" key="1">
    <source>
        <dbReference type="Pfam" id="PF14947"/>
    </source>
</evidence>
<sequence length="78" mass="9416">MKKRSELEIMVSILEIAQDEVLKTRIVYGSNLNFKIATRYIDRLSELELIVKYRKEGKTYYKTTDKGLKFIRKYKEMF</sequence>
<dbReference type="InterPro" id="IPR036388">
    <property type="entry name" value="WH-like_DNA-bd_sf"/>
</dbReference>